<organism evidence="1 2">
    <name type="scientific">Marinobacterium weihaiense</name>
    <dbReference type="NCBI Taxonomy" id="2851016"/>
    <lineage>
        <taxon>Bacteria</taxon>
        <taxon>Pseudomonadati</taxon>
        <taxon>Pseudomonadota</taxon>
        <taxon>Gammaproteobacteria</taxon>
        <taxon>Oceanospirillales</taxon>
        <taxon>Oceanospirillaceae</taxon>
        <taxon>Marinobacterium</taxon>
    </lineage>
</organism>
<accession>A0ABS6MEJ8</accession>
<name>A0ABS6MEJ8_9GAMM</name>
<reference evidence="1 2" key="1">
    <citation type="submission" date="2021-06" db="EMBL/GenBank/DDBJ databases">
        <title>Bacterium isolated from marine sediment.</title>
        <authorList>
            <person name="Zhu K.-L."/>
            <person name="Du Z.-J."/>
            <person name="Liang Q.-Y."/>
        </authorList>
    </citation>
    <scope>NUCLEOTIDE SEQUENCE [LARGE SCALE GENOMIC DNA]</scope>
    <source>
        <strain evidence="1 2">A346</strain>
    </source>
</reference>
<sequence length="124" mass="14460">MVSLKGLEERAQDLLDEYQVFKLDRLSLVRRSFETYSALSWRISLDGSKRRFTSLDDEAATALLGSVQEFERDQVVCLDREVQLLNANLKIEWITYLEHCRLSKLPEEKRLSPKQMPRVLDALS</sequence>
<dbReference type="Proteomes" id="UP000755551">
    <property type="component" value="Unassembled WGS sequence"/>
</dbReference>
<dbReference type="RefSeq" id="WP_217335564.1">
    <property type="nucleotide sequence ID" value="NZ_JAHQZT010000017.1"/>
</dbReference>
<evidence type="ECO:0000313" key="1">
    <source>
        <dbReference type="EMBL" id="MBV0934157.1"/>
    </source>
</evidence>
<dbReference type="EMBL" id="JAHQZT010000017">
    <property type="protein sequence ID" value="MBV0934157.1"/>
    <property type="molecule type" value="Genomic_DNA"/>
</dbReference>
<gene>
    <name evidence="1" type="ORF">KTN04_12490</name>
</gene>
<proteinExistence type="predicted"/>
<comment type="caution">
    <text evidence="1">The sequence shown here is derived from an EMBL/GenBank/DDBJ whole genome shotgun (WGS) entry which is preliminary data.</text>
</comment>
<protein>
    <submittedName>
        <fullName evidence="1">Uncharacterized protein</fullName>
    </submittedName>
</protein>
<keyword evidence="2" id="KW-1185">Reference proteome</keyword>
<evidence type="ECO:0000313" key="2">
    <source>
        <dbReference type="Proteomes" id="UP000755551"/>
    </source>
</evidence>